<dbReference type="SUPFAM" id="SSF88946">
    <property type="entry name" value="Sigma2 domain of RNA polymerase sigma factors"/>
    <property type="match status" value="1"/>
</dbReference>
<dbReference type="RefSeq" id="WP_120549987.1">
    <property type="nucleotide sequence ID" value="NZ_JBNNJP010000023.1"/>
</dbReference>
<comment type="caution">
    <text evidence="8">The sequence shown here is derived from an EMBL/GenBank/DDBJ whole genome shotgun (WGS) entry which is preliminary data.</text>
</comment>
<dbReference type="InterPro" id="IPR036388">
    <property type="entry name" value="WH-like_DNA-bd_sf"/>
</dbReference>
<dbReference type="PANTHER" id="PTHR43133:SF8">
    <property type="entry name" value="RNA POLYMERASE SIGMA FACTOR HI_1459-RELATED"/>
    <property type="match status" value="1"/>
</dbReference>
<keyword evidence="2" id="KW-0805">Transcription regulation</keyword>
<dbReference type="OrthoDB" id="9780326at2"/>
<dbReference type="AlphaFoldDB" id="A0A3A8QFB5"/>
<dbReference type="Proteomes" id="UP000282656">
    <property type="component" value="Unassembled WGS sequence"/>
</dbReference>
<evidence type="ECO:0000313" key="8">
    <source>
        <dbReference type="EMBL" id="RKH64955.1"/>
    </source>
</evidence>
<dbReference type="GO" id="GO:0006352">
    <property type="term" value="P:DNA-templated transcription initiation"/>
    <property type="evidence" value="ECO:0007669"/>
    <property type="project" value="InterPro"/>
</dbReference>
<evidence type="ECO:0000256" key="5">
    <source>
        <dbReference type="ARBA" id="ARBA00023163"/>
    </source>
</evidence>
<sequence>MSPGGVLDVGQQALAAEAASAARREEQALLVRLRRGDPEAFESLVLEHQDRLYDFCFRMLGDREEAHDLVQEIFVSVHQHVRRFREDARLSTWLFRISKNHCLNRLKYLQRRGRGRSEAYDEVSAAAIAQGGGAPVQPDAALDAARERARVQRAISQLDPDARMLVALRDIEGLSYDEIVDITELPEGTVKSRLHRAREKLADLLGRFEP</sequence>
<evidence type="ECO:0000259" key="7">
    <source>
        <dbReference type="Pfam" id="PF08281"/>
    </source>
</evidence>
<dbReference type="InterPro" id="IPR014284">
    <property type="entry name" value="RNA_pol_sigma-70_dom"/>
</dbReference>
<dbReference type="Gene3D" id="1.10.1740.10">
    <property type="match status" value="1"/>
</dbReference>
<dbReference type="Pfam" id="PF04542">
    <property type="entry name" value="Sigma70_r2"/>
    <property type="match status" value="1"/>
</dbReference>
<comment type="similarity">
    <text evidence="1">Belongs to the sigma-70 factor family. ECF subfamily.</text>
</comment>
<dbReference type="CDD" id="cd06171">
    <property type="entry name" value="Sigma70_r4"/>
    <property type="match status" value="1"/>
</dbReference>
<dbReference type="SUPFAM" id="SSF88659">
    <property type="entry name" value="Sigma3 and sigma4 domains of RNA polymerase sigma factors"/>
    <property type="match status" value="1"/>
</dbReference>
<dbReference type="Pfam" id="PF08281">
    <property type="entry name" value="Sigma70_r4_2"/>
    <property type="match status" value="1"/>
</dbReference>
<evidence type="ECO:0000313" key="9">
    <source>
        <dbReference type="Proteomes" id="UP000282656"/>
    </source>
</evidence>
<proteinExistence type="inferred from homology"/>
<dbReference type="Gene3D" id="1.10.10.10">
    <property type="entry name" value="Winged helix-like DNA-binding domain superfamily/Winged helix DNA-binding domain"/>
    <property type="match status" value="1"/>
</dbReference>
<reference evidence="9" key="1">
    <citation type="submission" date="2018-09" db="EMBL/GenBank/DDBJ databases">
        <authorList>
            <person name="Livingstone P.G."/>
            <person name="Whitworth D.E."/>
        </authorList>
    </citation>
    <scope>NUCLEOTIDE SEQUENCE [LARGE SCALE GENOMIC DNA]</scope>
    <source>
        <strain evidence="9">AB047A</strain>
    </source>
</reference>
<evidence type="ECO:0000256" key="2">
    <source>
        <dbReference type="ARBA" id="ARBA00023015"/>
    </source>
</evidence>
<keyword evidence="3" id="KW-0731">Sigma factor</keyword>
<evidence type="ECO:0000256" key="4">
    <source>
        <dbReference type="ARBA" id="ARBA00023125"/>
    </source>
</evidence>
<keyword evidence="9" id="KW-1185">Reference proteome</keyword>
<evidence type="ECO:0000259" key="6">
    <source>
        <dbReference type="Pfam" id="PF04542"/>
    </source>
</evidence>
<dbReference type="NCBIfam" id="TIGR02937">
    <property type="entry name" value="sigma70-ECF"/>
    <property type="match status" value="1"/>
</dbReference>
<keyword evidence="4" id="KW-0238">DNA-binding</keyword>
<protein>
    <submittedName>
        <fullName evidence="8">Sigma-70 family RNA polymerase sigma factor</fullName>
    </submittedName>
</protein>
<dbReference type="InterPro" id="IPR039425">
    <property type="entry name" value="RNA_pol_sigma-70-like"/>
</dbReference>
<dbReference type="GO" id="GO:0016987">
    <property type="term" value="F:sigma factor activity"/>
    <property type="evidence" value="ECO:0007669"/>
    <property type="project" value="UniProtKB-KW"/>
</dbReference>
<feature type="domain" description="RNA polymerase sigma factor 70 region 4 type 2" evidence="7">
    <location>
        <begin position="149"/>
        <end position="201"/>
    </location>
</feature>
<evidence type="ECO:0000256" key="3">
    <source>
        <dbReference type="ARBA" id="ARBA00023082"/>
    </source>
</evidence>
<evidence type="ECO:0000256" key="1">
    <source>
        <dbReference type="ARBA" id="ARBA00010641"/>
    </source>
</evidence>
<organism evidence="8 9">
    <name type="scientific">Corallococcus interemptor</name>
    <dbReference type="NCBI Taxonomy" id="2316720"/>
    <lineage>
        <taxon>Bacteria</taxon>
        <taxon>Pseudomonadati</taxon>
        <taxon>Myxococcota</taxon>
        <taxon>Myxococcia</taxon>
        <taxon>Myxococcales</taxon>
        <taxon>Cystobacterineae</taxon>
        <taxon>Myxococcaceae</taxon>
        <taxon>Corallococcus</taxon>
    </lineage>
</organism>
<name>A0A3A8QFB5_9BACT</name>
<dbReference type="GO" id="GO:0003677">
    <property type="term" value="F:DNA binding"/>
    <property type="evidence" value="ECO:0007669"/>
    <property type="project" value="UniProtKB-KW"/>
</dbReference>
<dbReference type="InterPro" id="IPR013325">
    <property type="entry name" value="RNA_pol_sigma_r2"/>
</dbReference>
<dbReference type="InterPro" id="IPR007627">
    <property type="entry name" value="RNA_pol_sigma70_r2"/>
</dbReference>
<gene>
    <name evidence="8" type="ORF">D7X96_24750</name>
</gene>
<dbReference type="PANTHER" id="PTHR43133">
    <property type="entry name" value="RNA POLYMERASE ECF-TYPE SIGMA FACTO"/>
    <property type="match status" value="1"/>
</dbReference>
<dbReference type="EMBL" id="RAWM01000077">
    <property type="protein sequence ID" value="RKH64955.1"/>
    <property type="molecule type" value="Genomic_DNA"/>
</dbReference>
<accession>A0A3A8QFB5</accession>
<feature type="domain" description="RNA polymerase sigma-70 region 2" evidence="6">
    <location>
        <begin position="44"/>
        <end position="111"/>
    </location>
</feature>
<dbReference type="InterPro" id="IPR013249">
    <property type="entry name" value="RNA_pol_sigma70_r4_t2"/>
</dbReference>
<keyword evidence="5" id="KW-0804">Transcription</keyword>
<dbReference type="InterPro" id="IPR013324">
    <property type="entry name" value="RNA_pol_sigma_r3/r4-like"/>
</dbReference>